<proteinExistence type="predicted"/>
<evidence type="ECO:0000313" key="2">
    <source>
        <dbReference type="Proteomes" id="UP001387364"/>
    </source>
</evidence>
<name>A0ABZ2N9C1_9BACI</name>
<protein>
    <submittedName>
        <fullName evidence="1">Uncharacterized protein</fullName>
    </submittedName>
</protein>
<dbReference type="RefSeq" id="WP_338753423.1">
    <property type="nucleotide sequence ID" value="NZ_CP147404.1"/>
</dbReference>
<sequence length="88" mass="9889">MNDLKRLLVACRQVIDCLPGRMSKRKLKAVERCRTTMQAMGNAKAIELIDAVADFGVAYNAGESWVDVEQAAAKIMRLFDELSEVERE</sequence>
<gene>
    <name evidence="1" type="ORF">WDJ61_04435</name>
</gene>
<dbReference type="EMBL" id="CP147404">
    <property type="protein sequence ID" value="WXB93885.1"/>
    <property type="molecule type" value="Genomic_DNA"/>
</dbReference>
<keyword evidence="2" id="KW-1185">Reference proteome</keyword>
<dbReference type="Proteomes" id="UP001387364">
    <property type="component" value="Chromosome"/>
</dbReference>
<reference evidence="1 2" key="1">
    <citation type="submission" date="2024-02" db="EMBL/GenBank/DDBJ databases">
        <title>Seven novel Bacillus-like species.</title>
        <authorList>
            <person name="Liu G."/>
        </authorList>
    </citation>
    <scope>NUCLEOTIDE SEQUENCE [LARGE SCALE GENOMIC DNA]</scope>
    <source>
        <strain evidence="1 2">FJAT-52991</strain>
    </source>
</reference>
<evidence type="ECO:0000313" key="1">
    <source>
        <dbReference type="EMBL" id="WXB93885.1"/>
    </source>
</evidence>
<accession>A0ABZ2N9C1</accession>
<organism evidence="1 2">
    <name type="scientific">Bacillus kandeliae</name>
    <dbReference type="NCBI Taxonomy" id="3129297"/>
    <lineage>
        <taxon>Bacteria</taxon>
        <taxon>Bacillati</taxon>
        <taxon>Bacillota</taxon>
        <taxon>Bacilli</taxon>
        <taxon>Bacillales</taxon>
        <taxon>Bacillaceae</taxon>
        <taxon>Bacillus</taxon>
    </lineage>
</organism>